<sequence>MVVGIDASRANRKVKTGVEWYSYHIIEALKDIVPNEVTIRLYSDTPLEGRLARLPNNWESRVLRWPPRYLWTVLRLSAELFSSPPDILFVPGSALPFVLPKRTVTTLHDIGFVRLPKAYRRRSRLYLLFNARRAIKHCARIITISTFSKDEIEDVYDVSGEKIVVTPLAAHRTTVAQKNGSSSSQMAAPYFLYVGRLESKKNIAGIVRAFSQFRTANPIVELVLVGARGYGAEEIDHLLDELGATRITVLPWVSEDERLALLAGAKAFIFPSFYEGFGMPILEAFHAGVPVVTADRGAMREVAGDAALLVDLDNTNELAEAMKHIVEDTALVAELVHRGHNRASQFSWQNTAQKTWHTLAVLL</sequence>
<feature type="domain" description="Glycosyl transferase family 1" evidence="2">
    <location>
        <begin position="186"/>
        <end position="338"/>
    </location>
</feature>
<dbReference type="AlphaFoldDB" id="A0A2M8LE26"/>
<dbReference type="Proteomes" id="UP000231152">
    <property type="component" value="Unassembled WGS sequence"/>
</dbReference>
<evidence type="ECO:0000313" key="4">
    <source>
        <dbReference type="EMBL" id="PJE75683.1"/>
    </source>
</evidence>
<dbReference type="EMBL" id="PFET01000012">
    <property type="protein sequence ID" value="PJE75683.1"/>
    <property type="molecule type" value="Genomic_DNA"/>
</dbReference>
<evidence type="ECO:0000256" key="1">
    <source>
        <dbReference type="ARBA" id="ARBA00022679"/>
    </source>
</evidence>
<evidence type="ECO:0000259" key="3">
    <source>
        <dbReference type="Pfam" id="PF13439"/>
    </source>
</evidence>
<dbReference type="InterPro" id="IPR001296">
    <property type="entry name" value="Glyco_trans_1"/>
</dbReference>
<dbReference type="CDD" id="cd03809">
    <property type="entry name" value="GT4_MtfB-like"/>
    <property type="match status" value="1"/>
</dbReference>
<feature type="domain" description="Glycosyltransferase subfamily 4-like N-terminal" evidence="3">
    <location>
        <begin position="17"/>
        <end position="167"/>
    </location>
</feature>
<protein>
    <recommendedName>
        <fullName evidence="6">Glycosyltransferase family 1 protein</fullName>
    </recommendedName>
</protein>
<dbReference type="GO" id="GO:0016757">
    <property type="term" value="F:glycosyltransferase activity"/>
    <property type="evidence" value="ECO:0007669"/>
    <property type="project" value="InterPro"/>
</dbReference>
<name>A0A2M8LE26_9BACT</name>
<dbReference type="PANTHER" id="PTHR46401">
    <property type="entry name" value="GLYCOSYLTRANSFERASE WBBK-RELATED"/>
    <property type="match status" value="1"/>
</dbReference>
<dbReference type="Gene3D" id="3.40.50.2000">
    <property type="entry name" value="Glycogen Phosphorylase B"/>
    <property type="match status" value="2"/>
</dbReference>
<dbReference type="Pfam" id="PF13439">
    <property type="entry name" value="Glyco_transf_4"/>
    <property type="match status" value="1"/>
</dbReference>
<accession>A0A2M8LE26</accession>
<evidence type="ECO:0008006" key="6">
    <source>
        <dbReference type="Google" id="ProtNLM"/>
    </source>
</evidence>
<evidence type="ECO:0000259" key="2">
    <source>
        <dbReference type="Pfam" id="PF00534"/>
    </source>
</evidence>
<evidence type="ECO:0000313" key="5">
    <source>
        <dbReference type="Proteomes" id="UP000231152"/>
    </source>
</evidence>
<organism evidence="4 5">
    <name type="scientific">Candidatus Uhrbacteria bacterium CG10_big_fil_rev_8_21_14_0_10_48_11</name>
    <dbReference type="NCBI Taxonomy" id="1975037"/>
    <lineage>
        <taxon>Bacteria</taxon>
        <taxon>Candidatus Uhriibacteriota</taxon>
    </lineage>
</organism>
<dbReference type="SUPFAM" id="SSF53756">
    <property type="entry name" value="UDP-Glycosyltransferase/glycogen phosphorylase"/>
    <property type="match status" value="1"/>
</dbReference>
<dbReference type="PANTHER" id="PTHR46401:SF2">
    <property type="entry name" value="GLYCOSYLTRANSFERASE WBBK-RELATED"/>
    <property type="match status" value="1"/>
</dbReference>
<dbReference type="InterPro" id="IPR028098">
    <property type="entry name" value="Glyco_trans_4-like_N"/>
</dbReference>
<reference evidence="4 5" key="1">
    <citation type="submission" date="2017-09" db="EMBL/GenBank/DDBJ databases">
        <title>Depth-based differentiation of microbial function through sediment-hosted aquifers and enrichment of novel symbionts in the deep terrestrial subsurface.</title>
        <authorList>
            <person name="Probst A.J."/>
            <person name="Ladd B."/>
            <person name="Jarett J.K."/>
            <person name="Geller-Mcgrath D.E."/>
            <person name="Sieber C.M."/>
            <person name="Emerson J.B."/>
            <person name="Anantharaman K."/>
            <person name="Thomas B.C."/>
            <person name="Malmstrom R."/>
            <person name="Stieglmeier M."/>
            <person name="Klingl A."/>
            <person name="Woyke T."/>
            <person name="Ryan C.M."/>
            <person name="Banfield J.F."/>
        </authorList>
    </citation>
    <scope>NUCLEOTIDE SEQUENCE [LARGE SCALE GENOMIC DNA]</scope>
    <source>
        <strain evidence="4">CG10_big_fil_rev_8_21_14_0_10_48_11</strain>
    </source>
</reference>
<gene>
    <name evidence="4" type="ORF">COV04_03730</name>
</gene>
<comment type="caution">
    <text evidence="4">The sequence shown here is derived from an EMBL/GenBank/DDBJ whole genome shotgun (WGS) entry which is preliminary data.</text>
</comment>
<dbReference type="Pfam" id="PF00534">
    <property type="entry name" value="Glycos_transf_1"/>
    <property type="match status" value="1"/>
</dbReference>
<dbReference type="GO" id="GO:0009103">
    <property type="term" value="P:lipopolysaccharide biosynthetic process"/>
    <property type="evidence" value="ECO:0007669"/>
    <property type="project" value="TreeGrafter"/>
</dbReference>
<proteinExistence type="predicted"/>
<keyword evidence="1" id="KW-0808">Transferase</keyword>